<evidence type="ECO:0000259" key="8">
    <source>
        <dbReference type="Pfam" id="PF01551"/>
    </source>
</evidence>
<dbReference type="PANTHER" id="PTHR21666:SF288">
    <property type="entry name" value="CELL DIVISION PROTEIN YTFB"/>
    <property type="match status" value="1"/>
</dbReference>
<feature type="domain" description="Csd3-like second N-terminal" evidence="9">
    <location>
        <begin position="249"/>
        <end position="365"/>
    </location>
</feature>
<dbReference type="OrthoDB" id="9815245at2"/>
<dbReference type="InterPro" id="IPR011055">
    <property type="entry name" value="Dup_hybrid_motif"/>
</dbReference>
<dbReference type="InterPro" id="IPR050570">
    <property type="entry name" value="Cell_wall_metabolism_enzyme"/>
</dbReference>
<evidence type="ECO:0000256" key="5">
    <source>
        <dbReference type="ARBA" id="ARBA00022801"/>
    </source>
</evidence>
<comment type="cofactor">
    <cofactor evidence="1">
        <name>Zn(2+)</name>
        <dbReference type="ChEBI" id="CHEBI:29105"/>
    </cofactor>
</comment>
<dbReference type="CDD" id="cd12797">
    <property type="entry name" value="M23_peptidase"/>
    <property type="match status" value="1"/>
</dbReference>
<dbReference type="InterPro" id="IPR016047">
    <property type="entry name" value="M23ase_b-sheet_dom"/>
</dbReference>
<dbReference type="RefSeq" id="WP_008600841.1">
    <property type="nucleotide sequence ID" value="NZ_AMRV01000003.1"/>
</dbReference>
<dbReference type="GO" id="GO:0030313">
    <property type="term" value="C:cell envelope"/>
    <property type="evidence" value="ECO:0007669"/>
    <property type="project" value="UniProtKB-SubCell"/>
</dbReference>
<protein>
    <submittedName>
        <fullName evidence="10">Peptidase, M23/M37 family</fullName>
    </submittedName>
</protein>
<dbReference type="GO" id="GO:0006508">
    <property type="term" value="P:proteolysis"/>
    <property type="evidence" value="ECO:0007669"/>
    <property type="project" value="UniProtKB-KW"/>
</dbReference>
<comment type="caution">
    <text evidence="10">The sequence shown here is derived from an EMBL/GenBank/DDBJ whole genome shotgun (WGS) entry which is preliminary data.</text>
</comment>
<gene>
    <name evidence="10" type="ORF">C725_1158</name>
</gene>
<evidence type="ECO:0000259" key="9">
    <source>
        <dbReference type="Pfam" id="PF19425"/>
    </source>
</evidence>
<dbReference type="Gene3D" id="2.70.70.10">
    <property type="entry name" value="Glucose Permease (Domain IIA)"/>
    <property type="match status" value="1"/>
</dbReference>
<organism evidence="10 11">
    <name type="scientific">Pacificimonas flava</name>
    <dbReference type="NCBI Taxonomy" id="1234595"/>
    <lineage>
        <taxon>Bacteria</taxon>
        <taxon>Pseudomonadati</taxon>
        <taxon>Pseudomonadota</taxon>
        <taxon>Alphaproteobacteria</taxon>
        <taxon>Sphingomonadales</taxon>
        <taxon>Sphingosinicellaceae</taxon>
        <taxon>Pacificimonas</taxon>
    </lineage>
</organism>
<dbReference type="AlphaFoldDB" id="M2U5F8"/>
<dbReference type="Pfam" id="PF01551">
    <property type="entry name" value="Peptidase_M23"/>
    <property type="match status" value="1"/>
</dbReference>
<evidence type="ECO:0000256" key="2">
    <source>
        <dbReference type="ARBA" id="ARBA00004196"/>
    </source>
</evidence>
<evidence type="ECO:0000256" key="6">
    <source>
        <dbReference type="ARBA" id="ARBA00022833"/>
    </source>
</evidence>
<keyword evidence="6" id="KW-0862">Zinc</keyword>
<evidence type="ECO:0000256" key="7">
    <source>
        <dbReference type="ARBA" id="ARBA00023049"/>
    </source>
</evidence>
<dbReference type="Proteomes" id="UP000011717">
    <property type="component" value="Unassembled WGS sequence"/>
</dbReference>
<dbReference type="GO" id="GO:0046872">
    <property type="term" value="F:metal ion binding"/>
    <property type="evidence" value="ECO:0007669"/>
    <property type="project" value="UniProtKB-KW"/>
</dbReference>
<evidence type="ECO:0000256" key="3">
    <source>
        <dbReference type="ARBA" id="ARBA00022670"/>
    </source>
</evidence>
<dbReference type="PANTHER" id="PTHR21666">
    <property type="entry name" value="PEPTIDASE-RELATED"/>
    <property type="match status" value="1"/>
</dbReference>
<evidence type="ECO:0000256" key="1">
    <source>
        <dbReference type="ARBA" id="ARBA00001947"/>
    </source>
</evidence>
<comment type="subcellular location">
    <subcellularLocation>
        <location evidence="2">Cell envelope</location>
    </subcellularLocation>
</comment>
<keyword evidence="3" id="KW-0645">Protease</keyword>
<keyword evidence="11" id="KW-1185">Reference proteome</keyword>
<proteinExistence type="predicted"/>
<dbReference type="EMBL" id="AMRV01000003">
    <property type="protein sequence ID" value="EMD83257.1"/>
    <property type="molecule type" value="Genomic_DNA"/>
</dbReference>
<evidence type="ECO:0000313" key="10">
    <source>
        <dbReference type="EMBL" id="EMD83257.1"/>
    </source>
</evidence>
<dbReference type="InterPro" id="IPR045834">
    <property type="entry name" value="Csd3_N2"/>
</dbReference>
<feature type="domain" description="M23ase beta-sheet core" evidence="8">
    <location>
        <begin position="377"/>
        <end position="474"/>
    </location>
</feature>
<dbReference type="SUPFAM" id="SSF51261">
    <property type="entry name" value="Duplicated hybrid motif"/>
    <property type="match status" value="1"/>
</dbReference>
<accession>M2U5F8</accession>
<evidence type="ECO:0000313" key="11">
    <source>
        <dbReference type="Proteomes" id="UP000011717"/>
    </source>
</evidence>
<sequence length="515" mass="54356">MTINAILSSATDRLADAVRTATRSWSAAPGGKVPFLALASAGSAGGGGARAAAAPKGFVVDLGSDIGTAAWWRGLGSLTAMTAVLGWVALSPAKLPVFAAPALDDQQFAALDSVSIAPLSQGGHMGPAAAPTALVQPLAEAPERPRLELVAELREIDSFGAALRRAGVSNTDSAAAADLIAPHIDIAALQPGTEFALVLGRRPGKGKPRPLEELSFRAAFDLRLDLVRGKDGELRARPVPIRIDETPLRISGMVGDSLYKSARANGVSSRVVANFIRAMSPRLNFQRNVYASDRYDIVVEHKVAETGEEQTGDLLYARVEGNGKDLEIARWEVDGEANYFLPDGRSIKEGFSTTPVPGARLSSGFGLRRHPILKSSRMHKGLDYAAWSGTAIQATAPGTVIFAGRNGGYGNQVRIRHNNGIVTSYSHMKGFASGIRSGASVKQGEKVGFVGTTGLSTGPHLHYEVHVNGRAVDPRGQDLPTGLELAGSDLAAFKRKLEDLRAITPRESDVELNKI</sequence>
<name>M2U5F8_9SPHN</name>
<dbReference type="Pfam" id="PF19425">
    <property type="entry name" value="Csd3_N2"/>
    <property type="match status" value="1"/>
</dbReference>
<keyword evidence="7" id="KW-0482">Metalloprotease</keyword>
<reference evidence="10 11" key="1">
    <citation type="journal article" date="2013" name="Genome Announc.">
        <title>Draft Genome Sequence of Strain JLT2015T, Belonging to the Family Sphingomonadaceae of the Alphaproteobacteria.</title>
        <authorList>
            <person name="Tang K."/>
            <person name="Liu K."/>
            <person name="Li S."/>
            <person name="Jiao N."/>
        </authorList>
    </citation>
    <scope>NUCLEOTIDE SEQUENCE [LARGE SCALE GENOMIC DNA]</scope>
    <source>
        <strain evidence="10 11">JLT2015</strain>
    </source>
</reference>
<dbReference type="PATRIC" id="fig|1234595.3.peg.1160"/>
<evidence type="ECO:0000256" key="4">
    <source>
        <dbReference type="ARBA" id="ARBA00022723"/>
    </source>
</evidence>
<dbReference type="Gene3D" id="3.10.450.350">
    <property type="match status" value="1"/>
</dbReference>
<keyword evidence="4" id="KW-0479">Metal-binding</keyword>
<dbReference type="GO" id="GO:0004222">
    <property type="term" value="F:metalloendopeptidase activity"/>
    <property type="evidence" value="ECO:0007669"/>
    <property type="project" value="TreeGrafter"/>
</dbReference>
<keyword evidence="5" id="KW-0378">Hydrolase</keyword>